<feature type="compositionally biased region" description="Polar residues" evidence="1">
    <location>
        <begin position="67"/>
        <end position="77"/>
    </location>
</feature>
<keyword evidence="3" id="KW-1185">Reference proteome</keyword>
<proteinExistence type="predicted"/>
<accession>A0AAQ4D554</accession>
<gene>
    <name evidence="2" type="ORF">V5799_004775</name>
</gene>
<dbReference type="EMBL" id="JARKHS020035063">
    <property type="protein sequence ID" value="KAK8757594.1"/>
    <property type="molecule type" value="Genomic_DNA"/>
</dbReference>
<reference evidence="2 3" key="1">
    <citation type="journal article" date="2023" name="Arcadia Sci">
        <title>De novo assembly of a long-read Amblyomma americanum tick genome.</title>
        <authorList>
            <person name="Chou S."/>
            <person name="Poskanzer K.E."/>
            <person name="Rollins M."/>
            <person name="Thuy-Boun P.S."/>
        </authorList>
    </citation>
    <scope>NUCLEOTIDE SEQUENCE [LARGE SCALE GENOMIC DNA]</scope>
    <source>
        <strain evidence="2">F_SG_1</strain>
        <tissue evidence="2">Salivary glands</tissue>
    </source>
</reference>
<sequence length="86" mass="8802">MGSLWRLGRANPLRVLDVALSALSLAGRCIGSSLSQRSTSSVGIVTSAVMAFTLMGTAANRDRGPGPQSSQHSTSGLSDVPTRCGL</sequence>
<comment type="caution">
    <text evidence="2">The sequence shown here is derived from an EMBL/GenBank/DDBJ whole genome shotgun (WGS) entry which is preliminary data.</text>
</comment>
<evidence type="ECO:0000313" key="3">
    <source>
        <dbReference type="Proteomes" id="UP001321473"/>
    </source>
</evidence>
<protein>
    <submittedName>
        <fullName evidence="2">Uncharacterized protein</fullName>
    </submittedName>
</protein>
<evidence type="ECO:0000256" key="1">
    <source>
        <dbReference type="SAM" id="MobiDB-lite"/>
    </source>
</evidence>
<dbReference type="Proteomes" id="UP001321473">
    <property type="component" value="Unassembled WGS sequence"/>
</dbReference>
<dbReference type="AlphaFoldDB" id="A0AAQ4D554"/>
<feature type="region of interest" description="Disordered" evidence="1">
    <location>
        <begin position="58"/>
        <end position="86"/>
    </location>
</feature>
<evidence type="ECO:0000313" key="2">
    <source>
        <dbReference type="EMBL" id="KAK8757594.1"/>
    </source>
</evidence>
<name>A0AAQ4D554_AMBAM</name>
<organism evidence="2 3">
    <name type="scientific">Amblyomma americanum</name>
    <name type="common">Lone star tick</name>
    <dbReference type="NCBI Taxonomy" id="6943"/>
    <lineage>
        <taxon>Eukaryota</taxon>
        <taxon>Metazoa</taxon>
        <taxon>Ecdysozoa</taxon>
        <taxon>Arthropoda</taxon>
        <taxon>Chelicerata</taxon>
        <taxon>Arachnida</taxon>
        <taxon>Acari</taxon>
        <taxon>Parasitiformes</taxon>
        <taxon>Ixodida</taxon>
        <taxon>Ixodoidea</taxon>
        <taxon>Ixodidae</taxon>
        <taxon>Amblyomminae</taxon>
        <taxon>Amblyomma</taxon>
    </lineage>
</organism>